<sequence length="113" mass="12512">MEDHDKSVCAWCVRRSEIGWWGDSDITHCPTCGDTWSSSSAAHCTGCHRLFKSQHACDHHRVSGVCLDPESVIFKGGKRSGQKKLAATVNRYGTTVWTSTVPPDMPQHWVAAK</sequence>
<dbReference type="EMBL" id="LR797224">
    <property type="protein sequence ID" value="CAB4195132.1"/>
    <property type="molecule type" value="Genomic_DNA"/>
</dbReference>
<accession>A0A6J5RGK2</accession>
<evidence type="ECO:0000313" key="2">
    <source>
        <dbReference type="EMBL" id="CAB4195132.1"/>
    </source>
</evidence>
<organism evidence="2">
    <name type="scientific">uncultured Caudovirales phage</name>
    <dbReference type="NCBI Taxonomy" id="2100421"/>
    <lineage>
        <taxon>Viruses</taxon>
        <taxon>Duplodnaviria</taxon>
        <taxon>Heunggongvirae</taxon>
        <taxon>Uroviricota</taxon>
        <taxon>Caudoviricetes</taxon>
        <taxon>Peduoviridae</taxon>
        <taxon>Maltschvirus</taxon>
        <taxon>Maltschvirus maltsch</taxon>
    </lineage>
</organism>
<gene>
    <name evidence="2" type="ORF">UFOVP1279_56</name>
</gene>
<proteinExistence type="predicted"/>
<evidence type="ECO:0000259" key="1">
    <source>
        <dbReference type="Pfam" id="PF24071"/>
    </source>
</evidence>
<dbReference type="InterPro" id="IPR058158">
    <property type="entry name" value="Phage_zn-bd_3"/>
</dbReference>
<name>A0A6J5RGK2_9CAUD</name>
<dbReference type="Pfam" id="PF24071">
    <property type="entry name" value="Phage_zn_bind_3"/>
    <property type="match status" value="1"/>
</dbReference>
<reference evidence="2" key="1">
    <citation type="submission" date="2020-05" db="EMBL/GenBank/DDBJ databases">
        <authorList>
            <person name="Chiriac C."/>
            <person name="Salcher M."/>
            <person name="Ghai R."/>
            <person name="Kavagutti S V."/>
        </authorList>
    </citation>
    <scope>NUCLEOTIDE SEQUENCE</scope>
</reference>
<protein>
    <recommendedName>
        <fullName evidence="1">Phage FDXHR zinc binding domain-containing protein</fullName>
    </recommendedName>
</protein>
<feature type="domain" description="Phage FDXHR zinc binding" evidence="1">
    <location>
        <begin position="28"/>
        <end position="72"/>
    </location>
</feature>